<name>A0A8H3VMR2_VENIN</name>
<protein>
    <submittedName>
        <fullName evidence="1">Uncharacterized protein</fullName>
    </submittedName>
</protein>
<sequence length="117" mass="12640">MSEGVGCQKDDLVVVDGAAGTVRSSLPQLKLILIFSGREKTEGGLDAGVTRLLFQLESSLLGLRNDDKTNESGFVWDMTGWVLAESDLSSLKLNVGWWAILVGAYEYYIAALHFGSA</sequence>
<reference evidence="1 2" key="1">
    <citation type="submission" date="2019-07" db="EMBL/GenBank/DDBJ databases">
        <title>Venturia inaequalis Genome Resource.</title>
        <authorList>
            <person name="Lichtner F.J."/>
        </authorList>
    </citation>
    <scope>NUCLEOTIDE SEQUENCE [LARGE SCALE GENOMIC DNA]</scope>
    <source>
        <strain evidence="1 2">DMI_063113</strain>
    </source>
</reference>
<evidence type="ECO:0000313" key="1">
    <source>
        <dbReference type="EMBL" id="KAE9989748.1"/>
    </source>
</evidence>
<gene>
    <name evidence="1" type="ORF">EG327_002344</name>
</gene>
<proteinExistence type="predicted"/>
<evidence type="ECO:0000313" key="2">
    <source>
        <dbReference type="Proteomes" id="UP000490939"/>
    </source>
</evidence>
<dbReference type="EMBL" id="WNWR01000171">
    <property type="protein sequence ID" value="KAE9989748.1"/>
    <property type="molecule type" value="Genomic_DNA"/>
</dbReference>
<comment type="caution">
    <text evidence="1">The sequence shown here is derived from an EMBL/GenBank/DDBJ whole genome shotgun (WGS) entry which is preliminary data.</text>
</comment>
<dbReference type="Proteomes" id="UP000490939">
    <property type="component" value="Unassembled WGS sequence"/>
</dbReference>
<keyword evidence="2" id="KW-1185">Reference proteome</keyword>
<dbReference type="AlphaFoldDB" id="A0A8H3VMR2"/>
<organism evidence="1 2">
    <name type="scientific">Venturia inaequalis</name>
    <name type="common">Apple scab fungus</name>
    <dbReference type="NCBI Taxonomy" id="5025"/>
    <lineage>
        <taxon>Eukaryota</taxon>
        <taxon>Fungi</taxon>
        <taxon>Dikarya</taxon>
        <taxon>Ascomycota</taxon>
        <taxon>Pezizomycotina</taxon>
        <taxon>Dothideomycetes</taxon>
        <taxon>Pleosporomycetidae</taxon>
        <taxon>Venturiales</taxon>
        <taxon>Venturiaceae</taxon>
        <taxon>Venturia</taxon>
    </lineage>
</organism>
<accession>A0A8H3VMR2</accession>